<dbReference type="Pfam" id="PF03473">
    <property type="entry name" value="MOSC"/>
    <property type="match status" value="1"/>
</dbReference>
<dbReference type="SUPFAM" id="SSF50800">
    <property type="entry name" value="PK beta-barrel domain-like"/>
    <property type="match status" value="1"/>
</dbReference>
<keyword evidence="3" id="KW-1185">Reference proteome</keyword>
<dbReference type="Proteomes" id="UP000246145">
    <property type="component" value="Unassembled WGS sequence"/>
</dbReference>
<name>A0A2U1CSK0_9BURK</name>
<gene>
    <name evidence="2" type="ORF">C7440_1253</name>
</gene>
<evidence type="ECO:0000259" key="1">
    <source>
        <dbReference type="PROSITE" id="PS51340"/>
    </source>
</evidence>
<dbReference type="InterPro" id="IPR052353">
    <property type="entry name" value="Benzoxazolinone_Detox_Enz"/>
</dbReference>
<dbReference type="PANTHER" id="PTHR30212">
    <property type="entry name" value="PROTEIN YIIM"/>
    <property type="match status" value="1"/>
</dbReference>
<organism evidence="2 3">
    <name type="scientific">Pusillimonas noertemannii</name>
    <dbReference type="NCBI Taxonomy" id="305977"/>
    <lineage>
        <taxon>Bacteria</taxon>
        <taxon>Pseudomonadati</taxon>
        <taxon>Pseudomonadota</taxon>
        <taxon>Betaproteobacteria</taxon>
        <taxon>Burkholderiales</taxon>
        <taxon>Alcaligenaceae</taxon>
        <taxon>Pusillimonas</taxon>
    </lineage>
</organism>
<evidence type="ECO:0000313" key="3">
    <source>
        <dbReference type="Proteomes" id="UP000246145"/>
    </source>
</evidence>
<dbReference type="InterPro" id="IPR011037">
    <property type="entry name" value="Pyrv_Knase-like_insert_dom_sf"/>
</dbReference>
<dbReference type="InterPro" id="IPR005163">
    <property type="entry name" value="Tri_helical_YiiM-like"/>
</dbReference>
<dbReference type="AlphaFoldDB" id="A0A2U1CSK0"/>
<dbReference type="Pfam" id="PF03475">
    <property type="entry name" value="YiiM_3-alpha"/>
    <property type="match status" value="1"/>
</dbReference>
<dbReference type="InterPro" id="IPR005302">
    <property type="entry name" value="MoCF_Sase_C"/>
</dbReference>
<dbReference type="RefSeq" id="WP_165832460.1">
    <property type="nucleotide sequence ID" value="NZ_JACCEX010000001.1"/>
</dbReference>
<protein>
    <submittedName>
        <fullName evidence="2">MOSC domain-containing protein YiiM</fullName>
    </submittedName>
</protein>
<proteinExistence type="predicted"/>
<accession>A0A2U1CSK0</accession>
<dbReference type="EMBL" id="QEKO01000001">
    <property type="protein sequence ID" value="PVY68839.1"/>
    <property type="molecule type" value="Genomic_DNA"/>
</dbReference>
<dbReference type="GO" id="GO:0003824">
    <property type="term" value="F:catalytic activity"/>
    <property type="evidence" value="ECO:0007669"/>
    <property type="project" value="InterPro"/>
</dbReference>
<dbReference type="PROSITE" id="PS51340">
    <property type="entry name" value="MOSC"/>
    <property type="match status" value="1"/>
</dbReference>
<dbReference type="PANTHER" id="PTHR30212:SF2">
    <property type="entry name" value="PROTEIN YIIM"/>
    <property type="match status" value="1"/>
</dbReference>
<reference evidence="2 3" key="1">
    <citation type="submission" date="2018-04" db="EMBL/GenBank/DDBJ databases">
        <title>Genomic Encyclopedia of Type Strains, Phase IV (KMG-IV): sequencing the most valuable type-strain genomes for metagenomic binning, comparative biology and taxonomic classification.</title>
        <authorList>
            <person name="Goeker M."/>
        </authorList>
    </citation>
    <scope>NUCLEOTIDE SEQUENCE [LARGE SCALE GENOMIC DNA]</scope>
    <source>
        <strain evidence="2 3">DSM 10065</strain>
    </source>
</reference>
<evidence type="ECO:0000313" key="2">
    <source>
        <dbReference type="EMBL" id="PVY68839.1"/>
    </source>
</evidence>
<dbReference type="Gene3D" id="2.40.33.20">
    <property type="entry name" value="PK beta-barrel domain-like"/>
    <property type="match status" value="1"/>
</dbReference>
<dbReference type="GO" id="GO:0030170">
    <property type="term" value="F:pyridoxal phosphate binding"/>
    <property type="evidence" value="ECO:0007669"/>
    <property type="project" value="InterPro"/>
</dbReference>
<feature type="domain" description="MOSC" evidence="1">
    <location>
        <begin position="29"/>
        <end position="167"/>
    </location>
</feature>
<dbReference type="GO" id="GO:0030151">
    <property type="term" value="F:molybdenum ion binding"/>
    <property type="evidence" value="ECO:0007669"/>
    <property type="project" value="InterPro"/>
</dbReference>
<sequence length="229" mass="25979">MNPSWSLLSLRVGSAVAGPRDQPTAIDKQPVSRAQYLEEHRFRKDQQGDAVHHGGPEKAVHHYAAEHYPKWAEELVDMPVQNLQEGGFGENLSTLGLTEETVSIGDTFELGDAVIQVSQPRQPCWKLNHRFNVPDMALRVQTSGRTGWYYRVLQPGWVQPDDPLRRITRSQPDWTVARVLRALYHERLEGDELSALAELAELAPRLRELAARRLSSMTVEDWTRRLTGA</sequence>
<dbReference type="STRING" id="1231391.GCA_000308195_02042"/>
<comment type="caution">
    <text evidence="2">The sequence shown here is derived from an EMBL/GenBank/DDBJ whole genome shotgun (WGS) entry which is preliminary data.</text>
</comment>